<dbReference type="EMBL" id="MU267652">
    <property type="protein sequence ID" value="KAH7912428.1"/>
    <property type="molecule type" value="Genomic_DNA"/>
</dbReference>
<keyword evidence="2" id="KW-1185">Reference proteome</keyword>
<evidence type="ECO:0000313" key="2">
    <source>
        <dbReference type="Proteomes" id="UP000790377"/>
    </source>
</evidence>
<name>A0ACB8AGY8_9AGAM</name>
<organism evidence="1 2">
    <name type="scientific">Hygrophoropsis aurantiaca</name>
    <dbReference type="NCBI Taxonomy" id="72124"/>
    <lineage>
        <taxon>Eukaryota</taxon>
        <taxon>Fungi</taxon>
        <taxon>Dikarya</taxon>
        <taxon>Basidiomycota</taxon>
        <taxon>Agaricomycotina</taxon>
        <taxon>Agaricomycetes</taxon>
        <taxon>Agaricomycetidae</taxon>
        <taxon>Boletales</taxon>
        <taxon>Coniophorineae</taxon>
        <taxon>Hygrophoropsidaceae</taxon>
        <taxon>Hygrophoropsis</taxon>
    </lineage>
</organism>
<dbReference type="Proteomes" id="UP000790377">
    <property type="component" value="Unassembled WGS sequence"/>
</dbReference>
<accession>A0ACB8AGY8</accession>
<reference evidence="1" key="1">
    <citation type="journal article" date="2021" name="New Phytol.">
        <title>Evolutionary innovations through gain and loss of genes in the ectomycorrhizal Boletales.</title>
        <authorList>
            <person name="Wu G."/>
            <person name="Miyauchi S."/>
            <person name="Morin E."/>
            <person name="Kuo A."/>
            <person name="Drula E."/>
            <person name="Varga T."/>
            <person name="Kohler A."/>
            <person name="Feng B."/>
            <person name="Cao Y."/>
            <person name="Lipzen A."/>
            <person name="Daum C."/>
            <person name="Hundley H."/>
            <person name="Pangilinan J."/>
            <person name="Johnson J."/>
            <person name="Barry K."/>
            <person name="LaButti K."/>
            <person name="Ng V."/>
            <person name="Ahrendt S."/>
            <person name="Min B."/>
            <person name="Choi I.G."/>
            <person name="Park H."/>
            <person name="Plett J.M."/>
            <person name="Magnuson J."/>
            <person name="Spatafora J.W."/>
            <person name="Nagy L.G."/>
            <person name="Henrissat B."/>
            <person name="Grigoriev I.V."/>
            <person name="Yang Z.L."/>
            <person name="Xu J."/>
            <person name="Martin F.M."/>
        </authorList>
    </citation>
    <scope>NUCLEOTIDE SEQUENCE</scope>
    <source>
        <strain evidence="1">ATCC 28755</strain>
    </source>
</reference>
<gene>
    <name evidence="1" type="ORF">BJ138DRAFT_795388</name>
</gene>
<proteinExistence type="predicted"/>
<protein>
    <submittedName>
        <fullName evidence="1">Uncharacterized protein</fullName>
    </submittedName>
</protein>
<sequence length="288" mass="32539">MSSQSIREVTPLRPFVAEASIRTQEQIERDVSLPSQRALDLHPQRDAVTCISSLPPELLAEIFMDYARQVYNKKRGKYPRPSSLMWIQVTHVCRHWRQVALSFPDLWTLLVLESPSWTEQMLIRSKMAPLVIEVDLRHLTLQLMETANKAFKHISRVRELRLTTSQRAAGKAMALLIGPAPLLESLALSETLFTTVTSHSATADLFSGQTPNLRKVTLESCEIMWPSSLLANLIHLDISHLKLSFRPSLSQLLTSLDRMPALRRCTLKDALPVLPENVMSVSSVPTEE</sequence>
<evidence type="ECO:0000313" key="1">
    <source>
        <dbReference type="EMBL" id="KAH7912428.1"/>
    </source>
</evidence>
<comment type="caution">
    <text evidence="1">The sequence shown here is derived from an EMBL/GenBank/DDBJ whole genome shotgun (WGS) entry which is preliminary data.</text>
</comment>